<keyword evidence="1" id="KW-1133">Transmembrane helix</keyword>
<dbReference type="EMBL" id="JADEXQ010000073">
    <property type="protein sequence ID" value="MBE9031725.1"/>
    <property type="molecule type" value="Genomic_DNA"/>
</dbReference>
<evidence type="ECO:0000256" key="1">
    <source>
        <dbReference type="SAM" id="Phobius"/>
    </source>
</evidence>
<comment type="caution">
    <text evidence="2">The sequence shown here is derived from an EMBL/GenBank/DDBJ whole genome shotgun (WGS) entry which is preliminary data.</text>
</comment>
<dbReference type="RefSeq" id="WP_264326552.1">
    <property type="nucleotide sequence ID" value="NZ_JADEXQ010000073.1"/>
</dbReference>
<keyword evidence="1" id="KW-0472">Membrane</keyword>
<keyword evidence="1" id="KW-0812">Transmembrane</keyword>
<evidence type="ECO:0000313" key="2">
    <source>
        <dbReference type="EMBL" id="MBE9031725.1"/>
    </source>
</evidence>
<dbReference type="Pfam" id="PF10990">
    <property type="entry name" value="DUF2809"/>
    <property type="match status" value="1"/>
</dbReference>
<protein>
    <submittedName>
        <fullName evidence="2">DUF2809 domain-containing protein</fullName>
    </submittedName>
</protein>
<dbReference type="Proteomes" id="UP000625316">
    <property type="component" value="Unassembled WGS sequence"/>
</dbReference>
<proteinExistence type="predicted"/>
<feature type="transmembrane region" description="Helical" evidence="1">
    <location>
        <begin position="42"/>
        <end position="60"/>
    </location>
</feature>
<reference evidence="2" key="1">
    <citation type="submission" date="2020-10" db="EMBL/GenBank/DDBJ databases">
        <authorList>
            <person name="Castelo-Branco R."/>
            <person name="Eusebio N."/>
            <person name="Adriana R."/>
            <person name="Vieira A."/>
            <person name="Brugerolle De Fraissinette N."/>
            <person name="Rezende De Castro R."/>
            <person name="Schneider M.P."/>
            <person name="Vasconcelos V."/>
            <person name="Leao P.N."/>
        </authorList>
    </citation>
    <scope>NUCLEOTIDE SEQUENCE</scope>
    <source>
        <strain evidence="2">LEGE 11480</strain>
    </source>
</reference>
<sequence length="129" mass="14924">MLRSPHSKKLLRFDQRAFAISLIVLALEVLIALFFRDRFVRYFLGDVLVVVLIGYIIRAFWAIRLPIIAFGSLIFAYGVELAQYFNVLGWLGWQDIAIAQLLLGTTFDWTDLIAYTIGAGLILWLDRWR</sequence>
<dbReference type="InterPro" id="IPR021257">
    <property type="entry name" value="DUF2809"/>
</dbReference>
<name>A0A928VNT1_9CYAN</name>
<feature type="transmembrane region" description="Helical" evidence="1">
    <location>
        <begin position="67"/>
        <end position="85"/>
    </location>
</feature>
<evidence type="ECO:0000313" key="3">
    <source>
        <dbReference type="Proteomes" id="UP000625316"/>
    </source>
</evidence>
<organism evidence="2 3">
    <name type="scientific">Romeriopsis navalis LEGE 11480</name>
    <dbReference type="NCBI Taxonomy" id="2777977"/>
    <lineage>
        <taxon>Bacteria</taxon>
        <taxon>Bacillati</taxon>
        <taxon>Cyanobacteriota</taxon>
        <taxon>Cyanophyceae</taxon>
        <taxon>Leptolyngbyales</taxon>
        <taxon>Leptolyngbyaceae</taxon>
        <taxon>Romeriopsis</taxon>
        <taxon>Romeriopsis navalis</taxon>
    </lineage>
</organism>
<dbReference type="AlphaFoldDB" id="A0A928VNT1"/>
<keyword evidence="3" id="KW-1185">Reference proteome</keyword>
<feature type="transmembrane region" description="Helical" evidence="1">
    <location>
        <begin position="97"/>
        <end position="125"/>
    </location>
</feature>
<gene>
    <name evidence="2" type="ORF">IQ266_18490</name>
</gene>
<feature type="transmembrane region" description="Helical" evidence="1">
    <location>
        <begin position="17"/>
        <end position="36"/>
    </location>
</feature>
<accession>A0A928VNT1</accession>